<dbReference type="InterPro" id="IPR033896">
    <property type="entry name" value="MEF2-like_N"/>
</dbReference>
<evidence type="ECO:0000256" key="5">
    <source>
        <dbReference type="ARBA" id="ARBA00023242"/>
    </source>
</evidence>
<dbReference type="GO" id="GO:0000978">
    <property type="term" value="F:RNA polymerase II cis-regulatory region sequence-specific DNA binding"/>
    <property type="evidence" value="ECO:0007669"/>
    <property type="project" value="TreeGrafter"/>
</dbReference>
<dbReference type="Gene3D" id="3.40.1810.10">
    <property type="entry name" value="Transcription factor, MADS-box"/>
    <property type="match status" value="1"/>
</dbReference>
<accession>A0A8B8MB13</accession>
<dbReference type="GO" id="GO:0045944">
    <property type="term" value="P:positive regulation of transcription by RNA polymerase II"/>
    <property type="evidence" value="ECO:0007669"/>
    <property type="project" value="InterPro"/>
</dbReference>
<reference evidence="9" key="2">
    <citation type="submission" date="2025-08" db="UniProtKB">
        <authorList>
            <consortium name="RefSeq"/>
        </authorList>
    </citation>
    <scope>IDENTIFICATION</scope>
    <source>
        <tissue evidence="9">Young leaves</tissue>
    </source>
</reference>
<feature type="coiled-coil region" evidence="6">
    <location>
        <begin position="100"/>
        <end position="137"/>
    </location>
</feature>
<evidence type="ECO:0000259" key="7">
    <source>
        <dbReference type="PROSITE" id="PS50066"/>
    </source>
</evidence>
<dbReference type="CDD" id="cd00265">
    <property type="entry name" value="MADS_MEF2_like"/>
    <property type="match status" value="1"/>
</dbReference>
<dbReference type="Pfam" id="PF00319">
    <property type="entry name" value="SRF-TF"/>
    <property type="match status" value="1"/>
</dbReference>
<dbReference type="GeneID" id="113871381"/>
<evidence type="ECO:0000256" key="2">
    <source>
        <dbReference type="ARBA" id="ARBA00023015"/>
    </source>
</evidence>
<gene>
    <name evidence="9" type="primary">LOC113871381</name>
</gene>
<evidence type="ECO:0000256" key="1">
    <source>
        <dbReference type="ARBA" id="ARBA00004123"/>
    </source>
</evidence>
<feature type="domain" description="MADS-box" evidence="7">
    <location>
        <begin position="12"/>
        <end position="72"/>
    </location>
</feature>
<keyword evidence="5" id="KW-0539">Nucleus</keyword>
<organism evidence="8 9">
    <name type="scientific">Abrus precatorius</name>
    <name type="common">Indian licorice</name>
    <name type="synonym">Glycine abrus</name>
    <dbReference type="NCBI Taxonomy" id="3816"/>
    <lineage>
        <taxon>Eukaryota</taxon>
        <taxon>Viridiplantae</taxon>
        <taxon>Streptophyta</taxon>
        <taxon>Embryophyta</taxon>
        <taxon>Tracheophyta</taxon>
        <taxon>Spermatophyta</taxon>
        <taxon>Magnoliopsida</taxon>
        <taxon>eudicotyledons</taxon>
        <taxon>Gunneridae</taxon>
        <taxon>Pentapetalae</taxon>
        <taxon>rosids</taxon>
        <taxon>fabids</taxon>
        <taxon>Fabales</taxon>
        <taxon>Fabaceae</taxon>
        <taxon>Papilionoideae</taxon>
        <taxon>50 kb inversion clade</taxon>
        <taxon>NPAAA clade</taxon>
        <taxon>indigoferoid/millettioid clade</taxon>
        <taxon>Abreae</taxon>
        <taxon>Abrus</taxon>
    </lineage>
</organism>
<dbReference type="Proteomes" id="UP000694853">
    <property type="component" value="Unplaced"/>
</dbReference>
<keyword evidence="6" id="KW-0175">Coiled coil</keyword>
<name>A0A8B8MB13_ABRPR</name>
<dbReference type="PROSITE" id="PS50066">
    <property type="entry name" value="MADS_BOX_2"/>
    <property type="match status" value="1"/>
</dbReference>
<dbReference type="GO" id="GO:0000981">
    <property type="term" value="F:DNA-binding transcription factor activity, RNA polymerase II-specific"/>
    <property type="evidence" value="ECO:0007669"/>
    <property type="project" value="TreeGrafter"/>
</dbReference>
<dbReference type="RefSeq" id="XP_027364274.1">
    <property type="nucleotide sequence ID" value="XM_027508473.1"/>
</dbReference>
<proteinExistence type="predicted"/>
<protein>
    <submittedName>
        <fullName evidence="9">Agamous-like MADS-box protein AGL62</fullName>
    </submittedName>
</protein>
<keyword evidence="2" id="KW-0805">Transcription regulation</keyword>
<dbReference type="SUPFAM" id="SSF55455">
    <property type="entry name" value="SRF-like"/>
    <property type="match status" value="1"/>
</dbReference>
<dbReference type="OrthoDB" id="1933443at2759"/>
<dbReference type="AlphaFoldDB" id="A0A8B8MB13"/>
<dbReference type="Gene3D" id="6.10.140.920">
    <property type="match status" value="1"/>
</dbReference>
<evidence type="ECO:0000313" key="9">
    <source>
        <dbReference type="RefSeq" id="XP_027364274.1"/>
    </source>
</evidence>
<dbReference type="KEGG" id="aprc:113871381"/>
<keyword evidence="4" id="KW-0804">Transcription</keyword>
<keyword evidence="3" id="KW-0238">DNA-binding</keyword>
<dbReference type="SMART" id="SM00432">
    <property type="entry name" value="MADS"/>
    <property type="match status" value="1"/>
</dbReference>
<dbReference type="InterPro" id="IPR036879">
    <property type="entry name" value="TF_MADSbox_sf"/>
</dbReference>
<dbReference type="PANTHER" id="PTHR11945:SF776">
    <property type="entry name" value="AGAMOUS-LIKE 50-RELATED"/>
    <property type="match status" value="1"/>
</dbReference>
<dbReference type="PANTHER" id="PTHR11945">
    <property type="entry name" value="MADS BOX PROTEIN"/>
    <property type="match status" value="1"/>
</dbReference>
<evidence type="ECO:0000256" key="6">
    <source>
        <dbReference type="SAM" id="Coils"/>
    </source>
</evidence>
<reference evidence="8" key="1">
    <citation type="journal article" date="2019" name="Toxins">
        <title>Detection of Abrin-Like and Prepropulchellin-Like Toxin Genes and Transcripts Using Whole Genome Sequencing and Full-Length Transcript Sequencing of Abrus precatorius.</title>
        <authorList>
            <person name="Hovde B.T."/>
            <person name="Daligault H.E."/>
            <person name="Hanschen E.R."/>
            <person name="Kunde Y.A."/>
            <person name="Johnson M.B."/>
            <person name="Starkenburg S.R."/>
            <person name="Johnson S.L."/>
        </authorList>
    </citation>
    <scope>NUCLEOTIDE SEQUENCE [LARGE SCALE GENOMIC DNA]</scope>
</reference>
<sequence length="255" mass="28686">MSSSNDVVKKTKGRQKVEMKKMSNERNLQATFSKRRSGIFKKASELCTLCNVDIAVVVFSPAHKAYSFGSPNVDAVIQRYLTWAPPPPQTLQNMIEAHRSSNARDLNAQLARLANQLEAEKNRGEELSDSLKASQAQWWWASPIEDMNRAQLEWLKGSLEELKKHVTHKAQTLLIQSANFNNNNSINHLFSGNSFLDVNNNLHPPSLLQNNYVFDGNMMHHHHFNNIGGYGPYAADAGFNGSTQNMPSLDDTLFM</sequence>
<evidence type="ECO:0000256" key="4">
    <source>
        <dbReference type="ARBA" id="ARBA00023163"/>
    </source>
</evidence>
<evidence type="ECO:0000256" key="3">
    <source>
        <dbReference type="ARBA" id="ARBA00023125"/>
    </source>
</evidence>
<dbReference type="InterPro" id="IPR002100">
    <property type="entry name" value="TF_MADSbox"/>
</dbReference>
<dbReference type="FunFam" id="3.40.1810.10:FF:000006">
    <property type="entry name" value="Agamous-like MADS-box protein AGL62"/>
    <property type="match status" value="1"/>
</dbReference>
<comment type="subcellular location">
    <subcellularLocation>
        <location evidence="1">Nucleus</location>
    </subcellularLocation>
</comment>
<keyword evidence="8" id="KW-1185">Reference proteome</keyword>
<dbReference type="PRINTS" id="PR00404">
    <property type="entry name" value="MADSDOMAIN"/>
</dbReference>
<dbReference type="GO" id="GO:0005634">
    <property type="term" value="C:nucleus"/>
    <property type="evidence" value="ECO:0007669"/>
    <property type="project" value="UniProtKB-SubCell"/>
</dbReference>
<evidence type="ECO:0000313" key="8">
    <source>
        <dbReference type="Proteomes" id="UP000694853"/>
    </source>
</evidence>
<dbReference type="GO" id="GO:0046983">
    <property type="term" value="F:protein dimerization activity"/>
    <property type="evidence" value="ECO:0007669"/>
    <property type="project" value="InterPro"/>
</dbReference>